<evidence type="ECO:0000313" key="4">
    <source>
        <dbReference type="Proteomes" id="UP000663828"/>
    </source>
</evidence>
<dbReference type="Proteomes" id="UP000663852">
    <property type="component" value="Unassembled WGS sequence"/>
</dbReference>
<feature type="compositionally biased region" description="Basic residues" evidence="1">
    <location>
        <begin position="230"/>
        <end position="245"/>
    </location>
</feature>
<keyword evidence="4" id="KW-1185">Reference proteome</keyword>
<evidence type="ECO:0000313" key="2">
    <source>
        <dbReference type="EMBL" id="CAF0842832.1"/>
    </source>
</evidence>
<feature type="region of interest" description="Disordered" evidence="1">
    <location>
        <begin position="219"/>
        <end position="245"/>
    </location>
</feature>
<dbReference type="AlphaFoldDB" id="A0A813VVN1"/>
<reference evidence="2" key="1">
    <citation type="submission" date="2021-02" db="EMBL/GenBank/DDBJ databases">
        <authorList>
            <person name="Nowell W R."/>
        </authorList>
    </citation>
    <scope>NUCLEOTIDE SEQUENCE</scope>
</reference>
<dbReference type="Proteomes" id="UP000663828">
    <property type="component" value="Unassembled WGS sequence"/>
</dbReference>
<sequence length="245" mass="28377">MKDIIAQRLDEKWDTVILDGTKPPINKHLRKKLNSIRKSGYLPPPRLIQLHQVPVDPPHIRAKKGITDDSISNQINYLTLTNDISPEKIDPVLTYSTPVKVDQSIIVLSPSTNHPSINDNMLPIMNDCQGNDMKLVCGDENVIDDEPMEQYDVEDSYLENLKEEIDVLVKQLDVRMITMQARIDKTTRQLTQMHQDFDELVIMKQKTISEFNQKVKEHENKIKKPDTTRKSLKRMKQATKISRRK</sequence>
<protein>
    <submittedName>
        <fullName evidence="2">Uncharacterized protein</fullName>
    </submittedName>
</protein>
<gene>
    <name evidence="3" type="ORF">EDS130_LOCUS16990</name>
    <name evidence="2" type="ORF">XAT740_LOCUS5064</name>
</gene>
<accession>A0A813VVN1</accession>
<name>A0A813VVN1_ADIRI</name>
<evidence type="ECO:0000313" key="3">
    <source>
        <dbReference type="EMBL" id="CAF1042320.1"/>
    </source>
</evidence>
<dbReference type="EMBL" id="CAJNOJ010000075">
    <property type="protein sequence ID" value="CAF1042320.1"/>
    <property type="molecule type" value="Genomic_DNA"/>
</dbReference>
<organism evidence="2 4">
    <name type="scientific">Adineta ricciae</name>
    <name type="common">Rotifer</name>
    <dbReference type="NCBI Taxonomy" id="249248"/>
    <lineage>
        <taxon>Eukaryota</taxon>
        <taxon>Metazoa</taxon>
        <taxon>Spiralia</taxon>
        <taxon>Gnathifera</taxon>
        <taxon>Rotifera</taxon>
        <taxon>Eurotatoria</taxon>
        <taxon>Bdelloidea</taxon>
        <taxon>Adinetida</taxon>
        <taxon>Adinetidae</taxon>
        <taxon>Adineta</taxon>
    </lineage>
</organism>
<comment type="caution">
    <text evidence="2">The sequence shown here is derived from an EMBL/GenBank/DDBJ whole genome shotgun (WGS) entry which is preliminary data.</text>
</comment>
<feature type="compositionally biased region" description="Basic and acidic residues" evidence="1">
    <location>
        <begin position="219"/>
        <end position="229"/>
    </location>
</feature>
<proteinExistence type="predicted"/>
<dbReference type="EMBL" id="CAJNOR010000214">
    <property type="protein sequence ID" value="CAF0842832.1"/>
    <property type="molecule type" value="Genomic_DNA"/>
</dbReference>
<evidence type="ECO:0000256" key="1">
    <source>
        <dbReference type="SAM" id="MobiDB-lite"/>
    </source>
</evidence>